<sequence length="73" mass="8311">MKCFFVKVPPEKFTFDFPNGNEVGAYDELWIPGGCTIHGTKEAVISNSENLIHNKDWDTFINFFGSNNVLKIK</sequence>
<dbReference type="Proteomes" id="UP000249891">
    <property type="component" value="Unassembled WGS sequence"/>
</dbReference>
<accession>A0A2X1IYT7</accession>
<dbReference type="EMBL" id="UARG01000012">
    <property type="protein sequence ID" value="SPV25502.1"/>
    <property type="molecule type" value="Genomic_DNA"/>
</dbReference>
<evidence type="ECO:0000313" key="2">
    <source>
        <dbReference type="Proteomes" id="UP000249891"/>
    </source>
</evidence>
<proteinExistence type="predicted"/>
<protein>
    <submittedName>
        <fullName evidence="1">Uncharacterized protein</fullName>
    </submittedName>
</protein>
<name>A0A2X1IYT7_CAPOC</name>
<dbReference type="AlphaFoldDB" id="A0A2X1IYT7"/>
<reference evidence="1 2" key="1">
    <citation type="submission" date="2018-06" db="EMBL/GenBank/DDBJ databases">
        <authorList>
            <consortium name="Pathogen Informatics"/>
            <person name="Doyle S."/>
        </authorList>
    </citation>
    <scope>NUCLEOTIDE SEQUENCE [LARGE SCALE GENOMIC DNA]</scope>
    <source>
        <strain evidence="1 2">NCTC11546</strain>
    </source>
</reference>
<gene>
    <name evidence="1" type="ORF">NCTC11546_00094</name>
</gene>
<organism evidence="1 2">
    <name type="scientific">Capnocytophaga ochracea</name>
    <dbReference type="NCBI Taxonomy" id="1018"/>
    <lineage>
        <taxon>Bacteria</taxon>
        <taxon>Pseudomonadati</taxon>
        <taxon>Bacteroidota</taxon>
        <taxon>Flavobacteriia</taxon>
        <taxon>Flavobacteriales</taxon>
        <taxon>Flavobacteriaceae</taxon>
        <taxon>Capnocytophaga</taxon>
    </lineage>
</organism>
<evidence type="ECO:0000313" key="1">
    <source>
        <dbReference type="EMBL" id="SPV25502.1"/>
    </source>
</evidence>